<dbReference type="InterPro" id="IPR051318">
    <property type="entry name" value="Fe-S_L-Ser"/>
</dbReference>
<keyword evidence="6 11" id="KW-0479">Metal-binding</keyword>
<dbReference type="AlphaFoldDB" id="A0A6P1TEJ4"/>
<evidence type="ECO:0000313" key="15">
    <source>
        <dbReference type="Proteomes" id="UP000464314"/>
    </source>
</evidence>
<dbReference type="InterPro" id="IPR002912">
    <property type="entry name" value="ACT_dom"/>
</dbReference>
<dbReference type="GO" id="GO:0051539">
    <property type="term" value="F:4 iron, 4 sulfur cluster binding"/>
    <property type="evidence" value="ECO:0007669"/>
    <property type="project" value="UniProtKB-UniRule"/>
</dbReference>
<dbReference type="Proteomes" id="UP000464314">
    <property type="component" value="Chromosome"/>
</dbReference>
<dbReference type="Pfam" id="PF03315">
    <property type="entry name" value="SDH_beta"/>
    <property type="match status" value="1"/>
</dbReference>
<comment type="similarity">
    <text evidence="3 11 12">Belongs to the iron-sulfur dependent L-serine dehydratase family.</text>
</comment>
<dbReference type="GO" id="GO:0046872">
    <property type="term" value="F:metal ion binding"/>
    <property type="evidence" value="ECO:0007669"/>
    <property type="project" value="UniProtKB-UniRule"/>
</dbReference>
<dbReference type="SUPFAM" id="SSF55021">
    <property type="entry name" value="ACT-like"/>
    <property type="match status" value="1"/>
</dbReference>
<evidence type="ECO:0000256" key="11">
    <source>
        <dbReference type="PIRNR" id="PIRNR036692"/>
    </source>
</evidence>
<evidence type="ECO:0000256" key="9">
    <source>
        <dbReference type="ARBA" id="ARBA00023239"/>
    </source>
</evidence>
<dbReference type="EMBL" id="CP048000">
    <property type="protein sequence ID" value="QHQ59584.1"/>
    <property type="molecule type" value="Genomic_DNA"/>
</dbReference>
<dbReference type="InterPro" id="IPR005131">
    <property type="entry name" value="Ser_deHydtase_bsu"/>
</dbReference>
<dbReference type="InterPro" id="IPR004643">
    <property type="entry name" value="Fe-S_L-Ser_bsu"/>
</dbReference>
<dbReference type="NCBIfam" id="TIGR00719">
    <property type="entry name" value="sda_beta"/>
    <property type="match status" value="1"/>
</dbReference>
<evidence type="ECO:0000256" key="10">
    <source>
        <dbReference type="ARBA" id="ARBA00049406"/>
    </source>
</evidence>
<evidence type="ECO:0000256" key="7">
    <source>
        <dbReference type="ARBA" id="ARBA00023004"/>
    </source>
</evidence>
<dbReference type="PANTHER" id="PTHR30182">
    <property type="entry name" value="L-SERINE DEHYDRATASE"/>
    <property type="match status" value="1"/>
</dbReference>
<keyword evidence="5 11" id="KW-0004">4Fe-4S</keyword>
<keyword evidence="7 11" id="KW-0408">Iron</keyword>
<dbReference type="InterPro" id="IPR045865">
    <property type="entry name" value="ACT-like_dom_sf"/>
</dbReference>
<dbReference type="Pfam" id="PF01842">
    <property type="entry name" value="ACT"/>
    <property type="match status" value="1"/>
</dbReference>
<evidence type="ECO:0000256" key="12">
    <source>
        <dbReference type="RuleBase" id="RU366059"/>
    </source>
</evidence>
<dbReference type="PANTHER" id="PTHR30182:SF12">
    <property type="entry name" value="L-SERINE DEHYDRATASE, BETA CHAIN-RELATED"/>
    <property type="match status" value="1"/>
</dbReference>
<gene>
    <name evidence="14" type="primary">sdaAB</name>
    <name evidence="14" type="ORF">Ana3638_01200</name>
</gene>
<dbReference type="PIRSF" id="PIRSF036692">
    <property type="entry name" value="SDH_B"/>
    <property type="match status" value="1"/>
</dbReference>
<evidence type="ECO:0000313" key="14">
    <source>
        <dbReference type="EMBL" id="QHQ59584.1"/>
    </source>
</evidence>
<proteinExistence type="inferred from homology"/>
<reference evidence="14 15" key="1">
    <citation type="submission" date="2020-01" db="EMBL/GenBank/DDBJ databases">
        <title>Genome analysis of Anaerocolumna sp. CBA3638.</title>
        <authorList>
            <person name="Kim J."/>
            <person name="Roh S.W."/>
        </authorList>
    </citation>
    <scope>NUCLEOTIDE SEQUENCE [LARGE SCALE GENOMIC DNA]</scope>
    <source>
        <strain evidence="14 15">CBA3638</strain>
    </source>
</reference>
<dbReference type="RefSeq" id="WP_161836296.1">
    <property type="nucleotide sequence ID" value="NZ_CP048000.1"/>
</dbReference>
<dbReference type="UniPathway" id="UPA00138"/>
<dbReference type="Gene3D" id="3.30.70.260">
    <property type="match status" value="1"/>
</dbReference>
<keyword evidence="9 11" id="KW-0456">Lyase</keyword>
<keyword evidence="4 11" id="KW-0312">Gluconeogenesis</keyword>
<evidence type="ECO:0000256" key="6">
    <source>
        <dbReference type="ARBA" id="ARBA00022723"/>
    </source>
</evidence>
<evidence type="ECO:0000256" key="4">
    <source>
        <dbReference type="ARBA" id="ARBA00022432"/>
    </source>
</evidence>
<comment type="pathway">
    <text evidence="2 11">Carbohydrate biosynthesis; gluconeogenesis.</text>
</comment>
<organism evidence="14 15">
    <name type="scientific">Anaerocolumna sedimenticola</name>
    <dbReference type="NCBI Taxonomy" id="2696063"/>
    <lineage>
        <taxon>Bacteria</taxon>
        <taxon>Bacillati</taxon>
        <taxon>Bacillota</taxon>
        <taxon>Clostridia</taxon>
        <taxon>Lachnospirales</taxon>
        <taxon>Lachnospiraceae</taxon>
        <taxon>Anaerocolumna</taxon>
    </lineage>
</organism>
<feature type="domain" description="ACT" evidence="13">
    <location>
        <begin position="147"/>
        <end position="220"/>
    </location>
</feature>
<comment type="cofactor">
    <cofactor evidence="1 12">
        <name>[4Fe-4S] cluster</name>
        <dbReference type="ChEBI" id="CHEBI:49883"/>
    </cofactor>
</comment>
<evidence type="ECO:0000259" key="13">
    <source>
        <dbReference type="PROSITE" id="PS51671"/>
    </source>
</evidence>
<dbReference type="PROSITE" id="PS51671">
    <property type="entry name" value="ACT"/>
    <property type="match status" value="1"/>
</dbReference>
<evidence type="ECO:0000256" key="2">
    <source>
        <dbReference type="ARBA" id="ARBA00004742"/>
    </source>
</evidence>
<dbReference type="InterPro" id="IPR029009">
    <property type="entry name" value="ASB_dom_sf"/>
</dbReference>
<dbReference type="FunFam" id="3.30.70.260:FF:000008">
    <property type="entry name" value="D-3-phosphoglycerate dehydrogenase, chloroplastic"/>
    <property type="match status" value="1"/>
</dbReference>
<comment type="catalytic activity">
    <reaction evidence="10 11 12">
        <text>L-serine = pyruvate + NH4(+)</text>
        <dbReference type="Rhea" id="RHEA:19169"/>
        <dbReference type="ChEBI" id="CHEBI:15361"/>
        <dbReference type="ChEBI" id="CHEBI:28938"/>
        <dbReference type="ChEBI" id="CHEBI:33384"/>
        <dbReference type="EC" id="4.3.1.17"/>
    </reaction>
</comment>
<dbReference type="Gene3D" id="3.30.1330.90">
    <property type="entry name" value="D-3-phosphoglycerate dehydrogenase, domain 3"/>
    <property type="match status" value="1"/>
</dbReference>
<protein>
    <recommendedName>
        <fullName evidence="11">L-serine deaminase</fullName>
    </recommendedName>
</protein>
<dbReference type="GO" id="GO:0003941">
    <property type="term" value="F:L-serine ammonia-lyase activity"/>
    <property type="evidence" value="ECO:0007669"/>
    <property type="project" value="UniProtKB-UniRule"/>
</dbReference>
<evidence type="ECO:0000256" key="3">
    <source>
        <dbReference type="ARBA" id="ARBA00008636"/>
    </source>
</evidence>
<name>A0A6P1TEJ4_9FIRM</name>
<dbReference type="KEGG" id="anr:Ana3638_01200"/>
<keyword evidence="8 11" id="KW-0411">Iron-sulfur</keyword>
<keyword evidence="15" id="KW-1185">Reference proteome</keyword>
<evidence type="ECO:0000256" key="1">
    <source>
        <dbReference type="ARBA" id="ARBA00001966"/>
    </source>
</evidence>
<evidence type="ECO:0000256" key="5">
    <source>
        <dbReference type="ARBA" id="ARBA00022485"/>
    </source>
</evidence>
<dbReference type="GO" id="GO:0006094">
    <property type="term" value="P:gluconeogenesis"/>
    <property type="evidence" value="ECO:0007669"/>
    <property type="project" value="UniProtKB-UniRule"/>
</dbReference>
<dbReference type="SUPFAM" id="SSF143548">
    <property type="entry name" value="Serine metabolism enzymes domain"/>
    <property type="match status" value="1"/>
</dbReference>
<sequence>MLGVFDIIGPIMIGPSSSHTAGAVRIGKYTYLVLGERPVRARIGFSGSFAKTYRGHGTDKAIIAGILGMDTDDNRICNSLEIANEERLNYTFETLELDGVHPNTVDIDLEGESGRRVNVRGSSVGGGNILINKINGADVLISGKSAALIITHLDMPGMVAKVSNILGNKGININKFSLSREEKGGIAIMTIEIDGGIEPSIRRIIQDIPNIKSVSILNAI</sequence>
<evidence type="ECO:0000256" key="8">
    <source>
        <dbReference type="ARBA" id="ARBA00023014"/>
    </source>
</evidence>
<dbReference type="CDD" id="cd04903">
    <property type="entry name" value="ACT_LSD"/>
    <property type="match status" value="1"/>
</dbReference>
<accession>A0A6P1TEJ4</accession>